<dbReference type="PANTHER" id="PTHR30250:SF11">
    <property type="entry name" value="O-ANTIGEN TRANSPORTER-RELATED"/>
    <property type="match status" value="1"/>
</dbReference>
<evidence type="ECO:0000256" key="1">
    <source>
        <dbReference type="ARBA" id="ARBA00004651"/>
    </source>
</evidence>
<feature type="transmembrane region" description="Helical" evidence="6">
    <location>
        <begin position="105"/>
        <end position="124"/>
    </location>
</feature>
<reference evidence="8" key="1">
    <citation type="journal article" date="2019" name="Int. J. Syst. Evol. Microbiol.">
        <title>The Global Catalogue of Microorganisms (GCM) 10K type strain sequencing project: providing services to taxonomists for standard genome sequencing and annotation.</title>
        <authorList>
            <consortium name="The Broad Institute Genomics Platform"/>
            <consortium name="The Broad Institute Genome Sequencing Center for Infectious Disease"/>
            <person name="Wu L."/>
            <person name="Ma J."/>
        </authorList>
    </citation>
    <scope>NUCLEOTIDE SEQUENCE [LARGE SCALE GENOMIC DNA]</scope>
    <source>
        <strain evidence="8">JCM 18326</strain>
    </source>
</reference>
<keyword evidence="8" id="KW-1185">Reference proteome</keyword>
<feature type="transmembrane region" description="Helical" evidence="6">
    <location>
        <begin position="205"/>
        <end position="221"/>
    </location>
</feature>
<dbReference type="EMBL" id="BAABJX010000042">
    <property type="protein sequence ID" value="GAA4841181.1"/>
    <property type="molecule type" value="Genomic_DNA"/>
</dbReference>
<feature type="transmembrane region" description="Helical" evidence="6">
    <location>
        <begin position="318"/>
        <end position="341"/>
    </location>
</feature>
<accession>A0ABP9DEZ5</accession>
<evidence type="ECO:0000256" key="5">
    <source>
        <dbReference type="ARBA" id="ARBA00023136"/>
    </source>
</evidence>
<feature type="transmembrane region" description="Helical" evidence="6">
    <location>
        <begin position="378"/>
        <end position="400"/>
    </location>
</feature>
<evidence type="ECO:0000256" key="2">
    <source>
        <dbReference type="ARBA" id="ARBA00022475"/>
    </source>
</evidence>
<proteinExistence type="predicted"/>
<comment type="subcellular location">
    <subcellularLocation>
        <location evidence="1">Cell membrane</location>
        <topology evidence="1">Multi-pass membrane protein</topology>
    </subcellularLocation>
</comment>
<dbReference type="PANTHER" id="PTHR30250">
    <property type="entry name" value="PST FAMILY PREDICTED COLANIC ACID TRANSPORTER"/>
    <property type="match status" value="1"/>
</dbReference>
<evidence type="ECO:0000256" key="6">
    <source>
        <dbReference type="SAM" id="Phobius"/>
    </source>
</evidence>
<dbReference type="InterPro" id="IPR050833">
    <property type="entry name" value="Poly_Biosynth_Transport"/>
</dbReference>
<feature type="transmembrane region" description="Helical" evidence="6">
    <location>
        <begin position="40"/>
        <end position="61"/>
    </location>
</feature>
<keyword evidence="2" id="KW-1003">Cell membrane</keyword>
<evidence type="ECO:0008006" key="9">
    <source>
        <dbReference type="Google" id="ProtNLM"/>
    </source>
</evidence>
<evidence type="ECO:0000256" key="4">
    <source>
        <dbReference type="ARBA" id="ARBA00022989"/>
    </source>
</evidence>
<dbReference type="Proteomes" id="UP001500298">
    <property type="component" value="Unassembled WGS sequence"/>
</dbReference>
<feature type="transmembrane region" description="Helical" evidence="6">
    <location>
        <begin position="169"/>
        <end position="193"/>
    </location>
</feature>
<feature type="transmembrane region" description="Helical" evidence="6">
    <location>
        <begin position="227"/>
        <end position="245"/>
    </location>
</feature>
<protein>
    <recommendedName>
        <fullName evidence="9">Membrane protein involved in the export of O-antigen and teichoic acid</fullName>
    </recommendedName>
</protein>
<organism evidence="7 8">
    <name type="scientific">Algivirga pacifica</name>
    <dbReference type="NCBI Taxonomy" id="1162670"/>
    <lineage>
        <taxon>Bacteria</taxon>
        <taxon>Pseudomonadati</taxon>
        <taxon>Bacteroidota</taxon>
        <taxon>Cytophagia</taxon>
        <taxon>Cytophagales</taxon>
        <taxon>Flammeovirgaceae</taxon>
        <taxon>Algivirga</taxon>
    </lineage>
</organism>
<comment type="caution">
    <text evidence="7">The sequence shown here is derived from an EMBL/GenBank/DDBJ whole genome shotgun (WGS) entry which is preliminary data.</text>
</comment>
<keyword evidence="3 6" id="KW-0812">Transmembrane</keyword>
<evidence type="ECO:0000256" key="3">
    <source>
        <dbReference type="ARBA" id="ARBA00022692"/>
    </source>
</evidence>
<keyword evidence="4 6" id="KW-1133">Transmembrane helix</keyword>
<sequence>MPSIKKIIWTLVNNLVDALISMGLLVLVTRTYSTENAGHWIVFITLFFMITRIREGMIQIAMFKLAAGKPDARKYEILKTNLLINMGVELMVMSVIYGIGMLNVFSSLTPFFLLYPVTLPWVLYRWQNYVHLMHHHVEKIFKVNVFVLIGLVAGMFAVVYGAYPMTHLLFILGGAGMLGTLVGFSQLNLSLLFRSSVLVEDVKAIFYYAFFGVMRSAIGTISQRIHVFFTAVLLSSTETAFTGVAQRYTQLLLMPNIAIQTLVFPKFCEAAEDGRLEEVKVLYEKTVSLLLSIFLPAVFVFILCASWLVPFINGEDYVLAIPFIIALLLVTSLSIPFGYAFGSVTNAIGKPYINTYVMLFTSSINVSLSYYAVSQWGLWGIVIGPLVAEFLTFFIYSYLLQKILGASTMRCFQLIPSQYAFMFQKVLALRHKASR</sequence>
<gene>
    <name evidence="7" type="ORF">GCM10023331_27760</name>
</gene>
<feature type="transmembrane region" description="Helical" evidence="6">
    <location>
        <begin position="145"/>
        <end position="163"/>
    </location>
</feature>
<dbReference type="RefSeq" id="WP_345372787.1">
    <property type="nucleotide sequence ID" value="NZ_BAABJX010000042.1"/>
</dbReference>
<feature type="transmembrane region" description="Helical" evidence="6">
    <location>
        <begin position="353"/>
        <end position="372"/>
    </location>
</feature>
<evidence type="ECO:0000313" key="8">
    <source>
        <dbReference type="Proteomes" id="UP001500298"/>
    </source>
</evidence>
<keyword evidence="5 6" id="KW-0472">Membrane</keyword>
<name>A0ABP9DEZ5_9BACT</name>
<feature type="transmembrane region" description="Helical" evidence="6">
    <location>
        <begin position="7"/>
        <end position="28"/>
    </location>
</feature>
<evidence type="ECO:0000313" key="7">
    <source>
        <dbReference type="EMBL" id="GAA4841181.1"/>
    </source>
</evidence>
<feature type="transmembrane region" description="Helical" evidence="6">
    <location>
        <begin position="289"/>
        <end position="312"/>
    </location>
</feature>
<feature type="transmembrane region" description="Helical" evidence="6">
    <location>
        <begin position="82"/>
        <end position="99"/>
    </location>
</feature>